<dbReference type="InterPro" id="IPR018060">
    <property type="entry name" value="HTH_AraC"/>
</dbReference>
<dbReference type="Proteomes" id="UP000823893">
    <property type="component" value="Unassembled WGS sequence"/>
</dbReference>
<dbReference type="SUPFAM" id="SSF46689">
    <property type="entry name" value="Homeodomain-like"/>
    <property type="match status" value="2"/>
</dbReference>
<dbReference type="Pfam" id="PF17853">
    <property type="entry name" value="GGDEF_2"/>
    <property type="match status" value="1"/>
</dbReference>
<comment type="caution">
    <text evidence="5">The sequence shown here is derived from an EMBL/GenBank/DDBJ whole genome shotgun (WGS) entry which is preliminary data.</text>
</comment>
<organism evidence="5 6">
    <name type="scientific">Candidatus Blautia merdigallinarum</name>
    <dbReference type="NCBI Taxonomy" id="2838495"/>
    <lineage>
        <taxon>Bacteria</taxon>
        <taxon>Bacillati</taxon>
        <taxon>Bacillota</taxon>
        <taxon>Clostridia</taxon>
        <taxon>Lachnospirales</taxon>
        <taxon>Lachnospiraceae</taxon>
        <taxon>Blautia</taxon>
    </lineage>
</organism>
<reference evidence="5" key="1">
    <citation type="journal article" date="2021" name="PeerJ">
        <title>Extensive microbial diversity within the chicken gut microbiome revealed by metagenomics and culture.</title>
        <authorList>
            <person name="Gilroy R."/>
            <person name="Ravi A."/>
            <person name="Getino M."/>
            <person name="Pursley I."/>
            <person name="Horton D.L."/>
            <person name="Alikhan N.F."/>
            <person name="Baker D."/>
            <person name="Gharbi K."/>
            <person name="Hall N."/>
            <person name="Watson M."/>
            <person name="Adriaenssens E.M."/>
            <person name="Foster-Nyarko E."/>
            <person name="Jarju S."/>
            <person name="Secka A."/>
            <person name="Antonio M."/>
            <person name="Oren A."/>
            <person name="Chaudhuri R.R."/>
            <person name="La Ragione R."/>
            <person name="Hildebrand F."/>
            <person name="Pallen M.J."/>
        </authorList>
    </citation>
    <scope>NUCLEOTIDE SEQUENCE</scope>
    <source>
        <strain evidence="5">ChiSxjej6B18-287</strain>
    </source>
</reference>
<dbReference type="GO" id="GO:0003700">
    <property type="term" value="F:DNA-binding transcription factor activity"/>
    <property type="evidence" value="ECO:0007669"/>
    <property type="project" value="InterPro"/>
</dbReference>
<dbReference type="Gene3D" id="1.10.10.60">
    <property type="entry name" value="Homeodomain-like"/>
    <property type="match status" value="2"/>
</dbReference>
<dbReference type="SMART" id="SM00342">
    <property type="entry name" value="HTH_ARAC"/>
    <property type="match status" value="1"/>
</dbReference>
<dbReference type="InterPro" id="IPR041522">
    <property type="entry name" value="CdaR_GGDEF"/>
</dbReference>
<evidence type="ECO:0000313" key="6">
    <source>
        <dbReference type="Proteomes" id="UP000823893"/>
    </source>
</evidence>
<feature type="non-terminal residue" evidence="5">
    <location>
        <position position="1"/>
    </location>
</feature>
<dbReference type="Pfam" id="PF12833">
    <property type="entry name" value="HTH_18"/>
    <property type="match status" value="1"/>
</dbReference>
<name>A0A9D2N658_9FIRM</name>
<dbReference type="PANTHER" id="PTHR43280">
    <property type="entry name" value="ARAC-FAMILY TRANSCRIPTIONAL REGULATOR"/>
    <property type="match status" value="1"/>
</dbReference>
<dbReference type="PANTHER" id="PTHR43280:SF10">
    <property type="entry name" value="REGULATORY PROTEIN POCR"/>
    <property type="match status" value="1"/>
</dbReference>
<dbReference type="AlphaFoldDB" id="A0A9D2N658"/>
<accession>A0A9D2N658</accession>
<keyword evidence="1" id="KW-0805">Transcription regulation</keyword>
<keyword evidence="2" id="KW-0238">DNA-binding</keyword>
<sequence length="333" mass="39309">QEVAFKIIAMQVREYIERHDNVSCFFRGNRVVVLFEYTKEQHIERARILEEIMEILGANVNTYIVCGVGEKYQGVEKLPYSYGEAEKVIDSRYEFGNQSIVYYKDLQKNNVEYYLQFRLISDSMQKAIRNRDEEELKKQLDCLLDNIAKMPKINNSSLGLMIIELLLISYKAFEDENLYQKFFRSSEGLLGEIIKTKNFNEISKILKKSFGIMFEYLKEKNTSENERIVQRALLYIRENYTNPDISFKEVADFVGLSTSYLSTLMKKYGNINYNQYLNDVRIEKAKMFLRNKDIKTYEVAFCVGFNSSQYFSSIFKKITGMTPKEYREMKLNI</sequence>
<dbReference type="PROSITE" id="PS01124">
    <property type="entry name" value="HTH_ARAC_FAMILY_2"/>
    <property type="match status" value="1"/>
</dbReference>
<dbReference type="GO" id="GO:0043565">
    <property type="term" value="F:sequence-specific DNA binding"/>
    <property type="evidence" value="ECO:0007669"/>
    <property type="project" value="InterPro"/>
</dbReference>
<evidence type="ECO:0000256" key="2">
    <source>
        <dbReference type="ARBA" id="ARBA00023125"/>
    </source>
</evidence>
<dbReference type="InterPro" id="IPR009057">
    <property type="entry name" value="Homeodomain-like_sf"/>
</dbReference>
<evidence type="ECO:0000256" key="1">
    <source>
        <dbReference type="ARBA" id="ARBA00023015"/>
    </source>
</evidence>
<dbReference type="EMBL" id="DWWV01000107">
    <property type="protein sequence ID" value="HJC10834.1"/>
    <property type="molecule type" value="Genomic_DNA"/>
</dbReference>
<feature type="domain" description="HTH araC/xylS-type" evidence="4">
    <location>
        <begin position="230"/>
        <end position="329"/>
    </location>
</feature>
<dbReference type="PRINTS" id="PR00032">
    <property type="entry name" value="HTHARAC"/>
</dbReference>
<evidence type="ECO:0000259" key="4">
    <source>
        <dbReference type="PROSITE" id="PS01124"/>
    </source>
</evidence>
<gene>
    <name evidence="5" type="ORF">H9935_08450</name>
</gene>
<evidence type="ECO:0000256" key="3">
    <source>
        <dbReference type="ARBA" id="ARBA00023163"/>
    </source>
</evidence>
<dbReference type="InterPro" id="IPR020449">
    <property type="entry name" value="Tscrpt_reg_AraC-type_HTH"/>
</dbReference>
<reference evidence="5" key="2">
    <citation type="submission" date="2021-04" db="EMBL/GenBank/DDBJ databases">
        <authorList>
            <person name="Gilroy R."/>
        </authorList>
    </citation>
    <scope>NUCLEOTIDE SEQUENCE</scope>
    <source>
        <strain evidence="5">ChiSxjej6B18-287</strain>
    </source>
</reference>
<evidence type="ECO:0000313" key="5">
    <source>
        <dbReference type="EMBL" id="HJC10834.1"/>
    </source>
</evidence>
<protein>
    <submittedName>
        <fullName evidence="5">AraC family transcriptional regulator</fullName>
    </submittedName>
</protein>
<proteinExistence type="predicted"/>
<keyword evidence="3" id="KW-0804">Transcription</keyword>